<proteinExistence type="predicted"/>
<evidence type="ECO:0000313" key="1">
    <source>
        <dbReference type="EMBL" id="CAG8769844.1"/>
    </source>
</evidence>
<feature type="non-terminal residue" evidence="1">
    <location>
        <position position="363"/>
    </location>
</feature>
<sequence length="363" mass="40554">TVYYEEIWFCSGSIQPPNKLPHTPNEISVPWSVSSTPVFGYVFSAVVDTTYFIYLYDVDHYSSNNSYSKVNITYFNTTGIGAHSILKNNTLLFSLRDGNSKSTSWSLLAVQLQLPDCIYGNRMIANVTPRINSSVDLSTTKISVNFSSPVYLSTGNITIYQASNHSIRQRVSVTSEFCKLSNDGMVVNISIIDSTFNEYGEKYYVKIDNNFAKAKDINEPLRGIESEVWILKSETAATGLAVLTMDASKKFLKSSGTDQSAYFDILLDDLAYKVPVSRERLSSNKNFQNFDGQIFISIHIELPIDGRTENTVPGVFSNLNSMILNKEITTFSTGVTNELNSTFGFRPIESPWDNFKSQIIAAI</sequence>
<gene>
    <name evidence="1" type="ORF">RPERSI_LOCUS16270</name>
</gene>
<reference evidence="1" key="1">
    <citation type="submission" date="2021-06" db="EMBL/GenBank/DDBJ databases">
        <authorList>
            <person name="Kallberg Y."/>
            <person name="Tangrot J."/>
            <person name="Rosling A."/>
        </authorList>
    </citation>
    <scope>NUCLEOTIDE SEQUENCE</scope>
    <source>
        <strain evidence="1">MA461A</strain>
    </source>
</reference>
<protein>
    <submittedName>
        <fullName evidence="1">28186_t:CDS:1</fullName>
    </submittedName>
</protein>
<evidence type="ECO:0000313" key="2">
    <source>
        <dbReference type="Proteomes" id="UP000789920"/>
    </source>
</evidence>
<keyword evidence="2" id="KW-1185">Reference proteome</keyword>
<feature type="non-terminal residue" evidence="1">
    <location>
        <position position="1"/>
    </location>
</feature>
<comment type="caution">
    <text evidence="1">The sequence shown here is derived from an EMBL/GenBank/DDBJ whole genome shotgun (WGS) entry which is preliminary data.</text>
</comment>
<dbReference type="Proteomes" id="UP000789920">
    <property type="component" value="Unassembled WGS sequence"/>
</dbReference>
<accession>A0ACA9QZ59</accession>
<name>A0ACA9QZ59_9GLOM</name>
<organism evidence="1 2">
    <name type="scientific">Racocetra persica</name>
    <dbReference type="NCBI Taxonomy" id="160502"/>
    <lineage>
        <taxon>Eukaryota</taxon>
        <taxon>Fungi</taxon>
        <taxon>Fungi incertae sedis</taxon>
        <taxon>Mucoromycota</taxon>
        <taxon>Glomeromycotina</taxon>
        <taxon>Glomeromycetes</taxon>
        <taxon>Diversisporales</taxon>
        <taxon>Gigasporaceae</taxon>
        <taxon>Racocetra</taxon>
    </lineage>
</organism>
<dbReference type="EMBL" id="CAJVQC010039983">
    <property type="protein sequence ID" value="CAG8769844.1"/>
    <property type="molecule type" value="Genomic_DNA"/>
</dbReference>